<evidence type="ECO:0000256" key="6">
    <source>
        <dbReference type="ARBA" id="ARBA00022970"/>
    </source>
</evidence>
<evidence type="ECO:0000256" key="4">
    <source>
        <dbReference type="ARBA" id="ARBA00022519"/>
    </source>
</evidence>
<dbReference type="GO" id="GO:0030246">
    <property type="term" value="F:carbohydrate binding"/>
    <property type="evidence" value="ECO:0007669"/>
    <property type="project" value="InterPro"/>
</dbReference>
<evidence type="ECO:0000256" key="9">
    <source>
        <dbReference type="ARBA" id="ARBA00037998"/>
    </source>
</evidence>
<dbReference type="Gene3D" id="2.60.40.1120">
    <property type="entry name" value="Carboxypeptidase-like, regulatory domain"/>
    <property type="match status" value="1"/>
</dbReference>
<reference evidence="12 13" key="1">
    <citation type="submission" date="2018-06" db="EMBL/GenBank/DDBJ databases">
        <authorList>
            <consortium name="Pathogen Informatics"/>
            <person name="Doyle S."/>
        </authorList>
    </citation>
    <scope>NUCLEOTIDE SEQUENCE [LARGE SCALE GENOMIC DNA]</scope>
    <source>
        <strain evidence="12 13">NCTC10821</strain>
    </source>
</reference>
<keyword evidence="3" id="KW-1003">Cell membrane</keyword>
<dbReference type="EMBL" id="UGQT01000001">
    <property type="protein sequence ID" value="STZ62131.1"/>
    <property type="molecule type" value="Genomic_DNA"/>
</dbReference>
<evidence type="ECO:0000256" key="1">
    <source>
        <dbReference type="ARBA" id="ARBA00004651"/>
    </source>
</evidence>
<dbReference type="GO" id="GO:0015188">
    <property type="term" value="F:L-isoleucine transmembrane transporter activity"/>
    <property type="evidence" value="ECO:0007669"/>
    <property type="project" value="TreeGrafter"/>
</dbReference>
<name>A0A378TMY9_9MYCO</name>
<dbReference type="GO" id="GO:0015808">
    <property type="term" value="P:L-alanine transport"/>
    <property type="evidence" value="ECO:0007669"/>
    <property type="project" value="TreeGrafter"/>
</dbReference>
<evidence type="ECO:0000256" key="10">
    <source>
        <dbReference type="SAM" id="Phobius"/>
    </source>
</evidence>
<keyword evidence="13" id="KW-1185">Reference proteome</keyword>
<evidence type="ECO:0000313" key="13">
    <source>
        <dbReference type="Proteomes" id="UP000254978"/>
    </source>
</evidence>
<evidence type="ECO:0000313" key="12">
    <source>
        <dbReference type="EMBL" id="STZ62131.1"/>
    </source>
</evidence>
<feature type="transmembrane region" description="Helical" evidence="10">
    <location>
        <begin position="232"/>
        <end position="251"/>
    </location>
</feature>
<keyword evidence="2" id="KW-0813">Transport</keyword>
<keyword evidence="4" id="KW-0997">Cell inner membrane</keyword>
<dbReference type="OrthoDB" id="9807115at2"/>
<sequence>MKHLFFVRAVLLTVFAAWAALLCAGHAGAEPAPDTQTETATVAGRLVNSGEPVAGATVQALDDAGTAAGSGESGDDGRWTFEVPVGSYTFEVVQDTLPEGVSVQGTVNREITAGRTNTVVFTFGEVRTSIETPLYERIIRLAIDGLRFGLVIAVAAIGLSLIFGTTGLTNFAHGELVTIGAVFAWVFNVTFGMPLLLASVLAIVVGIGVGWLNNAGVWRPLRRRRVGLIPQLVVSIGLAISLRYLILALFSDRSQAFADYPVSAERQWGPVAITDINLMTIIISVVVLVGVALMLQKTAIGKAMRAVSDNKDLAASSGINVERVITLVWCLGGALAALGGVLLAMSELGGRVQWEMGFKLLLLMFAGITLGGLGTAYGALLGCIVVGLLVQLSTLVINPDLKYVGGLLILIVILIVRPQGILGSRERIG</sequence>
<dbReference type="GO" id="GO:0005886">
    <property type="term" value="C:plasma membrane"/>
    <property type="evidence" value="ECO:0007669"/>
    <property type="project" value="UniProtKB-SubCell"/>
</dbReference>
<keyword evidence="8 10" id="KW-0472">Membrane</keyword>
<dbReference type="GO" id="GO:0015190">
    <property type="term" value="F:L-leucine transmembrane transporter activity"/>
    <property type="evidence" value="ECO:0007669"/>
    <property type="project" value="TreeGrafter"/>
</dbReference>
<evidence type="ECO:0000256" key="8">
    <source>
        <dbReference type="ARBA" id="ARBA00023136"/>
    </source>
</evidence>
<accession>A0A378TMY9</accession>
<feature type="chain" id="PRO_5038459236" evidence="11">
    <location>
        <begin position="20"/>
        <end position="429"/>
    </location>
</feature>
<evidence type="ECO:0000256" key="11">
    <source>
        <dbReference type="SAM" id="SignalP"/>
    </source>
</evidence>
<dbReference type="RefSeq" id="WP_115280896.1">
    <property type="nucleotide sequence ID" value="NZ_AP022600.1"/>
</dbReference>
<feature type="transmembrane region" description="Helical" evidence="10">
    <location>
        <begin position="271"/>
        <end position="295"/>
    </location>
</feature>
<protein>
    <submittedName>
        <fullName evidence="12">ABC-type branched-chain amino acid transport system, permease protein I</fullName>
    </submittedName>
</protein>
<feature type="transmembrane region" description="Helical" evidence="10">
    <location>
        <begin position="145"/>
        <end position="163"/>
    </location>
</feature>
<dbReference type="GO" id="GO:0015192">
    <property type="term" value="F:L-phenylalanine transmembrane transporter activity"/>
    <property type="evidence" value="ECO:0007669"/>
    <property type="project" value="TreeGrafter"/>
</dbReference>
<dbReference type="PANTHER" id="PTHR11795:SF371">
    <property type="entry name" value="HIGH-AFFINITY BRANCHED-CHAIN AMINO ACID TRANSPORT SYSTEM PERMEASE PROTEIN LIVH"/>
    <property type="match status" value="1"/>
</dbReference>
<dbReference type="PANTHER" id="PTHR11795">
    <property type="entry name" value="BRANCHED-CHAIN AMINO ACID TRANSPORT SYSTEM PERMEASE PROTEIN LIVH"/>
    <property type="match status" value="1"/>
</dbReference>
<dbReference type="GO" id="GO:1903806">
    <property type="term" value="P:L-isoleucine import across plasma membrane"/>
    <property type="evidence" value="ECO:0007669"/>
    <property type="project" value="TreeGrafter"/>
</dbReference>
<comment type="similarity">
    <text evidence="9">Belongs to the binding-protein-dependent transport system permease family. LivHM subfamily.</text>
</comment>
<dbReference type="Pfam" id="PF02653">
    <property type="entry name" value="BPD_transp_2"/>
    <property type="match status" value="1"/>
</dbReference>
<keyword evidence="11" id="KW-0732">Signal</keyword>
<evidence type="ECO:0000256" key="7">
    <source>
        <dbReference type="ARBA" id="ARBA00022989"/>
    </source>
</evidence>
<organism evidence="12 13">
    <name type="scientific">Mycolicibacterium tokaiense</name>
    <dbReference type="NCBI Taxonomy" id="39695"/>
    <lineage>
        <taxon>Bacteria</taxon>
        <taxon>Bacillati</taxon>
        <taxon>Actinomycetota</taxon>
        <taxon>Actinomycetes</taxon>
        <taxon>Mycobacteriales</taxon>
        <taxon>Mycobacteriaceae</taxon>
        <taxon>Mycolicibacterium</taxon>
    </lineage>
</organism>
<dbReference type="Proteomes" id="UP000254978">
    <property type="component" value="Unassembled WGS sequence"/>
</dbReference>
<feature type="signal peptide" evidence="11">
    <location>
        <begin position="1"/>
        <end position="19"/>
    </location>
</feature>
<evidence type="ECO:0000256" key="3">
    <source>
        <dbReference type="ARBA" id="ARBA00022475"/>
    </source>
</evidence>
<feature type="transmembrane region" description="Helical" evidence="10">
    <location>
        <begin position="356"/>
        <end position="373"/>
    </location>
</feature>
<dbReference type="InterPro" id="IPR001851">
    <property type="entry name" value="ABC_transp_permease"/>
</dbReference>
<dbReference type="GO" id="GO:0005304">
    <property type="term" value="F:L-valine transmembrane transporter activity"/>
    <property type="evidence" value="ECO:0007669"/>
    <property type="project" value="TreeGrafter"/>
</dbReference>
<comment type="subcellular location">
    <subcellularLocation>
        <location evidence="1">Cell membrane</location>
        <topology evidence="1">Multi-pass membrane protein</topology>
    </subcellularLocation>
</comment>
<dbReference type="GO" id="GO:0042941">
    <property type="term" value="P:D-alanine transmembrane transport"/>
    <property type="evidence" value="ECO:0007669"/>
    <property type="project" value="TreeGrafter"/>
</dbReference>
<keyword evidence="7 10" id="KW-1133">Transmembrane helix</keyword>
<feature type="transmembrane region" description="Helical" evidence="10">
    <location>
        <begin position="324"/>
        <end position="344"/>
    </location>
</feature>
<feature type="transmembrane region" description="Helical" evidence="10">
    <location>
        <begin position="403"/>
        <end position="422"/>
    </location>
</feature>
<dbReference type="CDD" id="cd06582">
    <property type="entry name" value="TM_PBP1_LivH_like"/>
    <property type="match status" value="1"/>
</dbReference>
<proteinExistence type="inferred from homology"/>
<dbReference type="AlphaFoldDB" id="A0A378TMY9"/>
<dbReference type="InterPro" id="IPR052157">
    <property type="entry name" value="BCAA_transport_permease"/>
</dbReference>
<dbReference type="SUPFAM" id="SSF49452">
    <property type="entry name" value="Starch-binding domain-like"/>
    <property type="match status" value="1"/>
</dbReference>
<evidence type="ECO:0000256" key="2">
    <source>
        <dbReference type="ARBA" id="ARBA00022448"/>
    </source>
</evidence>
<evidence type="ECO:0000256" key="5">
    <source>
        <dbReference type="ARBA" id="ARBA00022692"/>
    </source>
</evidence>
<gene>
    <name evidence="12" type="primary">livH_6</name>
    <name evidence="12" type="ORF">NCTC10821_05695</name>
</gene>
<keyword evidence="5 10" id="KW-0812">Transmembrane</keyword>
<keyword evidence="6" id="KW-0029">Amino-acid transport</keyword>
<feature type="transmembrane region" description="Helical" evidence="10">
    <location>
        <begin position="193"/>
        <end position="212"/>
    </location>
</feature>
<dbReference type="InterPro" id="IPR013784">
    <property type="entry name" value="Carb-bd-like_fold"/>
</dbReference>